<keyword evidence="7" id="KW-0406">Ion transport</keyword>
<dbReference type="GO" id="GO:0015677">
    <property type="term" value="P:copper ion import"/>
    <property type="evidence" value="ECO:0007669"/>
    <property type="project" value="TreeGrafter"/>
</dbReference>
<evidence type="ECO:0000256" key="1">
    <source>
        <dbReference type="ARBA" id="ARBA00004141"/>
    </source>
</evidence>
<dbReference type="STRING" id="913774.A0A0C3GN83"/>
<dbReference type="Pfam" id="PF08022">
    <property type="entry name" value="FAD_binding_8"/>
    <property type="match status" value="1"/>
</dbReference>
<feature type="transmembrane region" description="Helical" evidence="9">
    <location>
        <begin position="92"/>
        <end position="110"/>
    </location>
</feature>
<feature type="transmembrane region" description="Helical" evidence="9">
    <location>
        <begin position="52"/>
        <end position="71"/>
    </location>
</feature>
<evidence type="ECO:0000256" key="2">
    <source>
        <dbReference type="ARBA" id="ARBA00022448"/>
    </source>
</evidence>
<evidence type="ECO:0000256" key="4">
    <source>
        <dbReference type="ARBA" id="ARBA00022982"/>
    </source>
</evidence>
<dbReference type="Pfam" id="PF08030">
    <property type="entry name" value="NAD_binding_6"/>
    <property type="match status" value="1"/>
</dbReference>
<feature type="domain" description="FAD-binding 8" evidence="11">
    <location>
        <begin position="291"/>
        <end position="365"/>
    </location>
</feature>
<dbReference type="SFLD" id="SFLDG01168">
    <property type="entry name" value="Ferric_reductase_subgroup_(FRE"/>
    <property type="match status" value="1"/>
</dbReference>
<dbReference type="GO" id="GO:0000293">
    <property type="term" value="F:ferric-chelate reductase activity"/>
    <property type="evidence" value="ECO:0007669"/>
    <property type="project" value="UniProtKB-ARBA"/>
</dbReference>
<evidence type="ECO:0000256" key="5">
    <source>
        <dbReference type="ARBA" id="ARBA00022989"/>
    </source>
</evidence>
<accession>A0A0C3GN83</accession>
<protein>
    <recommendedName>
        <fullName evidence="15">FAD-binding FR-type domain-containing protein</fullName>
    </recommendedName>
</protein>
<dbReference type="GO" id="GO:0005886">
    <property type="term" value="C:plasma membrane"/>
    <property type="evidence" value="ECO:0007669"/>
    <property type="project" value="TreeGrafter"/>
</dbReference>
<evidence type="ECO:0000313" key="13">
    <source>
        <dbReference type="EMBL" id="KIM93024.1"/>
    </source>
</evidence>
<dbReference type="EMBL" id="KN832901">
    <property type="protein sequence ID" value="KIM93024.1"/>
    <property type="molecule type" value="Genomic_DNA"/>
</dbReference>
<dbReference type="GO" id="GO:0006879">
    <property type="term" value="P:intracellular iron ion homeostasis"/>
    <property type="evidence" value="ECO:0007669"/>
    <property type="project" value="TreeGrafter"/>
</dbReference>
<feature type="transmembrane region" description="Helical" evidence="9">
    <location>
        <begin position="221"/>
        <end position="238"/>
    </location>
</feature>
<dbReference type="InterPro" id="IPR051410">
    <property type="entry name" value="Ferric/Cupric_Reductase"/>
</dbReference>
<evidence type="ECO:0000256" key="9">
    <source>
        <dbReference type="SAM" id="Phobius"/>
    </source>
</evidence>
<dbReference type="InterPro" id="IPR013121">
    <property type="entry name" value="Fe_red_NAD-bd_6"/>
</dbReference>
<dbReference type="Pfam" id="PF01794">
    <property type="entry name" value="Ferric_reduct"/>
    <property type="match status" value="1"/>
</dbReference>
<dbReference type="AlphaFoldDB" id="A0A0C3GN83"/>
<organism evidence="13 14">
    <name type="scientific">Oidiodendron maius (strain Zn)</name>
    <dbReference type="NCBI Taxonomy" id="913774"/>
    <lineage>
        <taxon>Eukaryota</taxon>
        <taxon>Fungi</taxon>
        <taxon>Dikarya</taxon>
        <taxon>Ascomycota</taxon>
        <taxon>Pezizomycotina</taxon>
        <taxon>Leotiomycetes</taxon>
        <taxon>Leotiomycetes incertae sedis</taxon>
        <taxon>Myxotrichaceae</taxon>
        <taxon>Oidiodendron</taxon>
    </lineage>
</organism>
<dbReference type="HOGENOM" id="CLU_010365_5_0_1"/>
<evidence type="ECO:0000259" key="10">
    <source>
        <dbReference type="Pfam" id="PF01794"/>
    </source>
</evidence>
<evidence type="ECO:0000256" key="3">
    <source>
        <dbReference type="ARBA" id="ARBA00022692"/>
    </source>
</evidence>
<keyword evidence="3 9" id="KW-0812">Transmembrane</keyword>
<keyword evidence="4" id="KW-0249">Electron transport</keyword>
<keyword evidence="6" id="KW-0560">Oxidoreductase</keyword>
<evidence type="ECO:0000259" key="12">
    <source>
        <dbReference type="Pfam" id="PF08030"/>
    </source>
</evidence>
<feature type="domain" description="Ferric oxidoreductase" evidence="10">
    <location>
        <begin position="122"/>
        <end position="236"/>
    </location>
</feature>
<reference evidence="14" key="2">
    <citation type="submission" date="2015-01" db="EMBL/GenBank/DDBJ databases">
        <title>Evolutionary Origins and Diversification of the Mycorrhizal Mutualists.</title>
        <authorList>
            <consortium name="DOE Joint Genome Institute"/>
            <consortium name="Mycorrhizal Genomics Consortium"/>
            <person name="Kohler A."/>
            <person name="Kuo A."/>
            <person name="Nagy L.G."/>
            <person name="Floudas D."/>
            <person name="Copeland A."/>
            <person name="Barry K.W."/>
            <person name="Cichocki N."/>
            <person name="Veneault-Fourrey C."/>
            <person name="LaButti K."/>
            <person name="Lindquist E.A."/>
            <person name="Lipzen A."/>
            <person name="Lundell T."/>
            <person name="Morin E."/>
            <person name="Murat C."/>
            <person name="Riley R."/>
            <person name="Ohm R."/>
            <person name="Sun H."/>
            <person name="Tunlid A."/>
            <person name="Henrissat B."/>
            <person name="Grigoriev I.V."/>
            <person name="Hibbett D.S."/>
            <person name="Martin F."/>
        </authorList>
    </citation>
    <scope>NUCLEOTIDE SEQUENCE [LARGE SCALE GENOMIC DNA]</scope>
    <source>
        <strain evidence="14">Zn</strain>
    </source>
</reference>
<evidence type="ECO:0000259" key="11">
    <source>
        <dbReference type="Pfam" id="PF08022"/>
    </source>
</evidence>
<gene>
    <name evidence="13" type="ORF">OIDMADRAFT_149867</name>
</gene>
<comment type="subcellular location">
    <subcellularLocation>
        <location evidence="1">Membrane</location>
        <topology evidence="1">Multi-pass membrane protein</topology>
    </subcellularLocation>
</comment>
<dbReference type="Proteomes" id="UP000054321">
    <property type="component" value="Unassembled WGS sequence"/>
</dbReference>
<feature type="domain" description="Ferric reductase NAD binding" evidence="12">
    <location>
        <begin position="374"/>
        <end position="546"/>
    </location>
</feature>
<feature type="transmembrane region" description="Helical" evidence="9">
    <location>
        <begin position="122"/>
        <end position="139"/>
    </location>
</feature>
<keyword evidence="2" id="KW-0813">Transport</keyword>
<dbReference type="OrthoDB" id="10006946at2759"/>
<dbReference type="InterPro" id="IPR013130">
    <property type="entry name" value="Fe3_Rdtase_TM_dom"/>
</dbReference>
<dbReference type="InterPro" id="IPR013112">
    <property type="entry name" value="FAD-bd_8"/>
</dbReference>
<proteinExistence type="predicted"/>
<dbReference type="PANTHER" id="PTHR32361:SF9">
    <property type="entry name" value="FERRIC REDUCTASE TRANSMEMBRANE COMPONENT 3-RELATED"/>
    <property type="match status" value="1"/>
</dbReference>
<dbReference type="SFLD" id="SFLDS00052">
    <property type="entry name" value="Ferric_Reductase_Domain"/>
    <property type="match status" value="1"/>
</dbReference>
<dbReference type="InParanoid" id="A0A0C3GN83"/>
<reference evidence="13 14" key="1">
    <citation type="submission" date="2014-04" db="EMBL/GenBank/DDBJ databases">
        <authorList>
            <consortium name="DOE Joint Genome Institute"/>
            <person name="Kuo A."/>
            <person name="Martino E."/>
            <person name="Perotto S."/>
            <person name="Kohler A."/>
            <person name="Nagy L.G."/>
            <person name="Floudas D."/>
            <person name="Copeland A."/>
            <person name="Barry K.W."/>
            <person name="Cichocki N."/>
            <person name="Veneault-Fourrey C."/>
            <person name="LaButti K."/>
            <person name="Lindquist E.A."/>
            <person name="Lipzen A."/>
            <person name="Lundell T."/>
            <person name="Morin E."/>
            <person name="Murat C."/>
            <person name="Sun H."/>
            <person name="Tunlid A."/>
            <person name="Henrissat B."/>
            <person name="Grigoriev I.V."/>
            <person name="Hibbett D.S."/>
            <person name="Martin F."/>
            <person name="Nordberg H.P."/>
            <person name="Cantor M.N."/>
            <person name="Hua S.X."/>
        </authorList>
    </citation>
    <scope>NUCLEOTIDE SEQUENCE [LARGE SCALE GENOMIC DNA]</scope>
    <source>
        <strain evidence="13 14">Zn</strain>
    </source>
</reference>
<keyword evidence="5 9" id="KW-1133">Transmembrane helix</keyword>
<dbReference type="InterPro" id="IPR039261">
    <property type="entry name" value="FNR_nucleotide-bd"/>
</dbReference>
<sequence length="566" mass="62366">MSRCCCGQAMEWYRAELLRLTECLTSVGTNTKAKTAISKALRQTNNENAARFFAAGMAGMIFLFIVFRWNLIRRARSILLRKVPGFTSAGHALLFVGYLATCIAVSFVNIDWSSLVNWAKRLGWVALANIAFITFLSLKNTPLRFLTRYSYEHLNALHQVAGYCTITWSMLHAVVYIAAWSQTNSLPQLLETDQIMGIIAGFAMLTILGTALLLRKLRYEVFYIVHVVMFMLILIVIGMHRPKISQKSLIITIFAACIWISDRTLRFLKVSFFAFGNTATITPLQCGGTRIVLRRSPRSASPGSHCFVWIPGIRMAETHPFTVVSKNPLEFVIAACDGFTRDLHAFALKHPGQSLRASIHGPYGSAPDFTGASKVLFIAGGSGASFSLGAAVDLVRKLGNSRATRIDIIWAVRVPEILEWYATELEVLESSPLVTIRIHATRGPSSSPNTPISRSSMYTLAGLEKASPLTTSPPETPVSPRDSANYDIEKHPESEMQSPPSTIIEAGRPDVARFIVEMVQNSDANDRIAVVACGPEGLMQTARKAVAECIKLDGPSLELHCEQFGF</sequence>
<name>A0A0C3GN83_OIDMZ</name>
<dbReference type="CDD" id="cd06186">
    <property type="entry name" value="NOX_Duox_like_FAD_NADP"/>
    <property type="match status" value="1"/>
</dbReference>
<evidence type="ECO:0008006" key="15">
    <source>
        <dbReference type="Google" id="ProtNLM"/>
    </source>
</evidence>
<dbReference type="Gene3D" id="3.40.50.80">
    <property type="entry name" value="Nucleotide-binding domain of ferredoxin-NADP reductase (FNR) module"/>
    <property type="match status" value="1"/>
</dbReference>
<evidence type="ECO:0000313" key="14">
    <source>
        <dbReference type="Proteomes" id="UP000054321"/>
    </source>
</evidence>
<feature type="transmembrane region" description="Helical" evidence="9">
    <location>
        <begin position="195"/>
        <end position="214"/>
    </location>
</feature>
<evidence type="ECO:0000256" key="7">
    <source>
        <dbReference type="ARBA" id="ARBA00023065"/>
    </source>
</evidence>
<evidence type="ECO:0000256" key="8">
    <source>
        <dbReference type="ARBA" id="ARBA00023136"/>
    </source>
</evidence>
<dbReference type="PANTHER" id="PTHR32361">
    <property type="entry name" value="FERRIC/CUPRIC REDUCTASE TRANSMEMBRANE COMPONENT"/>
    <property type="match status" value="1"/>
</dbReference>
<dbReference type="SUPFAM" id="SSF52343">
    <property type="entry name" value="Ferredoxin reductase-like, C-terminal NADP-linked domain"/>
    <property type="match status" value="1"/>
</dbReference>
<keyword evidence="14" id="KW-1185">Reference proteome</keyword>
<feature type="transmembrane region" description="Helical" evidence="9">
    <location>
        <begin position="160"/>
        <end position="180"/>
    </location>
</feature>
<keyword evidence="8 9" id="KW-0472">Membrane</keyword>
<evidence type="ECO:0000256" key="6">
    <source>
        <dbReference type="ARBA" id="ARBA00023002"/>
    </source>
</evidence>
<dbReference type="GO" id="GO:0006826">
    <property type="term" value="P:iron ion transport"/>
    <property type="evidence" value="ECO:0007669"/>
    <property type="project" value="TreeGrafter"/>
</dbReference>